<dbReference type="GO" id="GO:0005524">
    <property type="term" value="F:ATP binding"/>
    <property type="evidence" value="ECO:0007669"/>
    <property type="project" value="UniProtKB-UniRule"/>
</dbReference>
<dbReference type="HAMAP" id="MF_01346">
    <property type="entry name" value="ATP_synth_alpha_bact"/>
    <property type="match status" value="1"/>
</dbReference>
<dbReference type="GO" id="GO:0046933">
    <property type="term" value="F:proton-transporting ATP synthase activity, rotational mechanism"/>
    <property type="evidence" value="ECO:0007669"/>
    <property type="project" value="UniProtKB-UniRule"/>
</dbReference>
<evidence type="ECO:0000256" key="4">
    <source>
        <dbReference type="ARBA" id="ARBA00022741"/>
    </source>
</evidence>
<dbReference type="GO" id="GO:0005886">
    <property type="term" value="C:plasma membrane"/>
    <property type="evidence" value="ECO:0007669"/>
    <property type="project" value="UniProtKB-SubCell"/>
</dbReference>
<organism evidence="15 16">
    <name type="scientific">Candidatus Nealsonbacteria bacterium CG08_land_8_20_14_0_20_38_20</name>
    <dbReference type="NCBI Taxonomy" id="1974705"/>
    <lineage>
        <taxon>Bacteria</taxon>
        <taxon>Candidatus Nealsoniibacteriota</taxon>
    </lineage>
</organism>
<dbReference type="FunFam" id="1.20.150.20:FF:000001">
    <property type="entry name" value="ATP synthase subunit alpha"/>
    <property type="match status" value="1"/>
</dbReference>
<keyword evidence="6 11" id="KW-1278">Translocase</keyword>
<reference evidence="16" key="1">
    <citation type="submission" date="2017-09" db="EMBL/GenBank/DDBJ databases">
        <title>Depth-based differentiation of microbial function through sediment-hosted aquifers and enrichment of novel symbionts in the deep terrestrial subsurface.</title>
        <authorList>
            <person name="Probst A.J."/>
            <person name="Ladd B."/>
            <person name="Jarett J.K."/>
            <person name="Geller-Mcgrath D.E."/>
            <person name="Sieber C.M.K."/>
            <person name="Emerson J.B."/>
            <person name="Anantharaman K."/>
            <person name="Thomas B.C."/>
            <person name="Malmstrom R."/>
            <person name="Stieglmeier M."/>
            <person name="Klingl A."/>
            <person name="Woyke T."/>
            <person name="Ryan C.M."/>
            <person name="Banfield J.F."/>
        </authorList>
    </citation>
    <scope>NUCLEOTIDE SEQUENCE [LARGE SCALE GENOMIC DNA]</scope>
</reference>
<evidence type="ECO:0000259" key="13">
    <source>
        <dbReference type="Pfam" id="PF00306"/>
    </source>
</evidence>
<dbReference type="GO" id="GO:0043531">
    <property type="term" value="F:ADP binding"/>
    <property type="evidence" value="ECO:0007669"/>
    <property type="project" value="TreeGrafter"/>
</dbReference>
<dbReference type="InterPro" id="IPR004100">
    <property type="entry name" value="ATPase_F1/V1/A1_a/bsu_N"/>
</dbReference>
<dbReference type="Gene3D" id="1.20.150.20">
    <property type="entry name" value="ATP synthase alpha/beta chain, C-terminal domain"/>
    <property type="match status" value="1"/>
</dbReference>
<dbReference type="CDD" id="cd18113">
    <property type="entry name" value="ATP-synt_F1_alpha_C"/>
    <property type="match status" value="1"/>
</dbReference>
<evidence type="ECO:0000313" key="16">
    <source>
        <dbReference type="Proteomes" id="UP000230088"/>
    </source>
</evidence>
<comment type="similarity">
    <text evidence="2 11">Belongs to the ATPase alpha/beta chains family.</text>
</comment>
<dbReference type="EMBL" id="PEYD01000052">
    <property type="protein sequence ID" value="PIS39282.1"/>
    <property type="molecule type" value="Genomic_DNA"/>
</dbReference>
<keyword evidence="8 11" id="KW-0472">Membrane</keyword>
<dbReference type="SUPFAM" id="SSF50615">
    <property type="entry name" value="N-terminal domain of alpha and beta subunits of F1 ATP synthase"/>
    <property type="match status" value="1"/>
</dbReference>
<dbReference type="GO" id="GO:0045259">
    <property type="term" value="C:proton-transporting ATP synthase complex"/>
    <property type="evidence" value="ECO:0007669"/>
    <property type="project" value="UniProtKB-KW"/>
</dbReference>
<keyword evidence="3 11" id="KW-0813">Transport</keyword>
<dbReference type="Pfam" id="PF02874">
    <property type="entry name" value="ATP-synt_ab_N"/>
    <property type="match status" value="1"/>
</dbReference>
<feature type="site" description="Required for activity" evidence="11">
    <location>
        <position position="361"/>
    </location>
</feature>
<evidence type="ECO:0000259" key="14">
    <source>
        <dbReference type="Pfam" id="PF02874"/>
    </source>
</evidence>
<dbReference type="AlphaFoldDB" id="A0A2H0YNG7"/>
<dbReference type="Pfam" id="PF00006">
    <property type="entry name" value="ATP-synt_ab"/>
    <property type="match status" value="1"/>
</dbReference>
<keyword evidence="5 11" id="KW-0067">ATP-binding</keyword>
<keyword evidence="9 11" id="KW-0139">CF(1)</keyword>
<evidence type="ECO:0000256" key="2">
    <source>
        <dbReference type="ARBA" id="ARBA00008936"/>
    </source>
</evidence>
<dbReference type="InterPro" id="IPR023366">
    <property type="entry name" value="ATP_synth_asu-like_sf"/>
</dbReference>
<dbReference type="FunFam" id="3.40.50.300:FF:000002">
    <property type="entry name" value="ATP synthase subunit alpha"/>
    <property type="match status" value="1"/>
</dbReference>
<dbReference type="PANTHER" id="PTHR48082">
    <property type="entry name" value="ATP SYNTHASE SUBUNIT ALPHA, MITOCHONDRIAL"/>
    <property type="match status" value="1"/>
</dbReference>
<protein>
    <recommendedName>
        <fullName evidence="11">ATP synthase subunit alpha</fullName>
        <ecNumber evidence="11">7.1.2.2</ecNumber>
    </recommendedName>
    <alternativeName>
        <fullName evidence="11">ATP synthase F1 sector subunit alpha</fullName>
    </alternativeName>
    <alternativeName>
        <fullName evidence="11">F-ATPase subunit alpha</fullName>
    </alternativeName>
</protein>
<evidence type="ECO:0000256" key="3">
    <source>
        <dbReference type="ARBA" id="ARBA00022448"/>
    </source>
</evidence>
<name>A0A2H0YNG7_9BACT</name>
<dbReference type="InterPro" id="IPR000793">
    <property type="entry name" value="ATP_synth_asu_C"/>
</dbReference>
<dbReference type="NCBIfam" id="NF009884">
    <property type="entry name" value="PRK13343.1"/>
    <property type="match status" value="1"/>
</dbReference>
<dbReference type="EC" id="7.1.2.2" evidence="11"/>
<dbReference type="InterPro" id="IPR027417">
    <property type="entry name" value="P-loop_NTPase"/>
</dbReference>
<dbReference type="InterPro" id="IPR038376">
    <property type="entry name" value="ATP_synth_asu_C_sf"/>
</dbReference>
<feature type="domain" description="ATP synthase alpha subunit C-terminal" evidence="13">
    <location>
        <begin position="370"/>
        <end position="494"/>
    </location>
</feature>
<comment type="catalytic activity">
    <reaction evidence="11">
        <text>ATP + H2O + 4 H(+)(in) = ADP + phosphate + 5 H(+)(out)</text>
        <dbReference type="Rhea" id="RHEA:57720"/>
        <dbReference type="ChEBI" id="CHEBI:15377"/>
        <dbReference type="ChEBI" id="CHEBI:15378"/>
        <dbReference type="ChEBI" id="CHEBI:30616"/>
        <dbReference type="ChEBI" id="CHEBI:43474"/>
        <dbReference type="ChEBI" id="CHEBI:456216"/>
        <dbReference type="EC" id="7.1.2.2"/>
    </reaction>
</comment>
<evidence type="ECO:0000313" key="15">
    <source>
        <dbReference type="EMBL" id="PIS39282.1"/>
    </source>
</evidence>
<evidence type="ECO:0000256" key="5">
    <source>
        <dbReference type="ARBA" id="ARBA00022840"/>
    </source>
</evidence>
<dbReference type="InterPro" id="IPR000194">
    <property type="entry name" value="ATPase_F1/V1/A1_a/bsu_nucl-bd"/>
</dbReference>
<keyword evidence="10 11" id="KW-0066">ATP synthesis</keyword>
<comment type="caution">
    <text evidence="15">The sequence shown here is derived from an EMBL/GenBank/DDBJ whole genome shotgun (WGS) entry which is preliminary data.</text>
</comment>
<keyword evidence="11" id="KW-0375">Hydrogen ion transport</keyword>
<dbReference type="SUPFAM" id="SSF47917">
    <property type="entry name" value="C-terminal domain of alpha and beta subunits of F1 ATP synthase"/>
    <property type="match status" value="1"/>
</dbReference>
<proteinExistence type="inferred from homology"/>
<keyword evidence="11" id="KW-1003">Cell membrane</keyword>
<evidence type="ECO:0000256" key="7">
    <source>
        <dbReference type="ARBA" id="ARBA00023065"/>
    </source>
</evidence>
<sequence length="509" mass="57092">MENTFEILKKEVEKLEFEAKKEEIGEVIEVKDGVVQIFGLSDVENFEIVKFAQTGIEAVVLNLEEDNVGAIVLGDFSKIRERDIVKRTKKILSCPVGENFIGRVIDPLGNPLDGKGEIKAEKIFPLEKIGPGVMEREPVNFPLHTGIKMLDALIPIGRGQRELFLGDRITDKSSFALTAILNQKQESKRPICVYVAIGKREAEIARIVEALKKSGAMDYTIVVSAPASSPISFWYLAPYAGCTQGEYFMESGRDSLVIYDDLTKHSYAWRQIALILRRPPGREAYPGDIFYLHSRLLERAAKLSQKRGGGSLTAIPIIETQAGDISGYIPTNVISICDGQIYFDSSLYLKGQKPEVNVGLSVSRVGSAAQTKAMKKIAATLKLDLAQFLEMERFLEFIEEVDPETKKRLERGKRIRELLKQEKLSPLPLEKEVAIIYAGVEGFLDKIKIEDIKGFEKELYQAIEVEKPEIFNSIKKSRDLESSTKIELDEIIQEVAKRYYSHAIAGNQK</sequence>
<dbReference type="Gene3D" id="2.40.30.20">
    <property type="match status" value="1"/>
</dbReference>
<dbReference type="Proteomes" id="UP000230088">
    <property type="component" value="Unassembled WGS sequence"/>
</dbReference>
<evidence type="ECO:0000256" key="11">
    <source>
        <dbReference type="HAMAP-Rule" id="MF_01346"/>
    </source>
</evidence>
<dbReference type="NCBIfam" id="TIGR00962">
    <property type="entry name" value="atpA"/>
    <property type="match status" value="1"/>
</dbReference>
<accession>A0A2H0YNG7</accession>
<feature type="domain" description="ATPase F1/V1/A1 complex alpha/beta subunit N-terminal" evidence="14">
    <location>
        <begin position="22"/>
        <end position="88"/>
    </location>
</feature>
<feature type="domain" description="ATPase F1/V1/A1 complex alpha/beta subunit nucleotide-binding" evidence="12">
    <location>
        <begin position="146"/>
        <end position="363"/>
    </location>
</feature>
<dbReference type="SUPFAM" id="SSF52540">
    <property type="entry name" value="P-loop containing nucleoside triphosphate hydrolases"/>
    <property type="match status" value="1"/>
</dbReference>
<keyword evidence="7 11" id="KW-0406">Ion transport</keyword>
<dbReference type="InterPro" id="IPR033732">
    <property type="entry name" value="ATP_synth_F1_a_nt-bd_dom"/>
</dbReference>
<comment type="function">
    <text evidence="11">Produces ATP from ADP in the presence of a proton gradient across the membrane. The alpha chain is a regulatory subunit.</text>
</comment>
<dbReference type="InterPro" id="IPR005294">
    <property type="entry name" value="ATP_synth_F1_asu"/>
</dbReference>
<evidence type="ECO:0000256" key="8">
    <source>
        <dbReference type="ARBA" id="ARBA00023136"/>
    </source>
</evidence>
<dbReference type="PANTHER" id="PTHR48082:SF2">
    <property type="entry name" value="ATP SYNTHASE SUBUNIT ALPHA, MITOCHONDRIAL"/>
    <property type="match status" value="1"/>
</dbReference>
<comment type="caution">
    <text evidence="11">Lacks conserved residue(s) required for the propagation of feature annotation.</text>
</comment>
<evidence type="ECO:0000259" key="12">
    <source>
        <dbReference type="Pfam" id="PF00006"/>
    </source>
</evidence>
<dbReference type="CDD" id="cd18116">
    <property type="entry name" value="ATP-synt_F1_alpha_N"/>
    <property type="match status" value="1"/>
</dbReference>
<keyword evidence="4 11" id="KW-0547">Nucleotide-binding</keyword>
<dbReference type="Pfam" id="PF00306">
    <property type="entry name" value="ATP-synt_ab_C"/>
    <property type="match status" value="1"/>
</dbReference>
<comment type="subcellular location">
    <subcellularLocation>
        <location evidence="11">Cell membrane</location>
        <topology evidence="11">Peripheral membrane protein</topology>
    </subcellularLocation>
    <subcellularLocation>
        <location evidence="1">Membrane</location>
    </subcellularLocation>
</comment>
<evidence type="ECO:0000256" key="6">
    <source>
        <dbReference type="ARBA" id="ARBA00022967"/>
    </source>
</evidence>
<dbReference type="Gene3D" id="3.40.50.300">
    <property type="entry name" value="P-loop containing nucleotide triphosphate hydrolases"/>
    <property type="match status" value="1"/>
</dbReference>
<evidence type="ECO:0000256" key="1">
    <source>
        <dbReference type="ARBA" id="ARBA00004370"/>
    </source>
</evidence>
<evidence type="ECO:0000256" key="9">
    <source>
        <dbReference type="ARBA" id="ARBA00023196"/>
    </source>
</evidence>
<evidence type="ECO:0000256" key="10">
    <source>
        <dbReference type="ARBA" id="ARBA00023310"/>
    </source>
</evidence>
<dbReference type="InterPro" id="IPR036121">
    <property type="entry name" value="ATPase_F1/V1/A1_a/bsu_N_sf"/>
</dbReference>
<dbReference type="CDD" id="cd01132">
    <property type="entry name" value="F1-ATPase_alpha_CD"/>
    <property type="match status" value="1"/>
</dbReference>
<gene>
    <name evidence="11 15" type="primary">atpA</name>
    <name evidence="15" type="ORF">COT33_02790</name>
</gene>